<dbReference type="PANTHER" id="PTHR11618:SF13">
    <property type="entry name" value="TRANSCRIPTION INITIATION FACTOR IIB"/>
    <property type="match status" value="1"/>
</dbReference>
<dbReference type="GO" id="GO:0005634">
    <property type="term" value="C:nucleus"/>
    <property type="evidence" value="ECO:0007669"/>
    <property type="project" value="TreeGrafter"/>
</dbReference>
<name>A0A8S0UZD4_OLEEU</name>
<organism evidence="5 6">
    <name type="scientific">Olea europaea subsp. europaea</name>
    <dbReference type="NCBI Taxonomy" id="158383"/>
    <lineage>
        <taxon>Eukaryota</taxon>
        <taxon>Viridiplantae</taxon>
        <taxon>Streptophyta</taxon>
        <taxon>Embryophyta</taxon>
        <taxon>Tracheophyta</taxon>
        <taxon>Spermatophyta</taxon>
        <taxon>Magnoliopsida</taxon>
        <taxon>eudicotyledons</taxon>
        <taxon>Gunneridae</taxon>
        <taxon>Pentapetalae</taxon>
        <taxon>asterids</taxon>
        <taxon>lamiids</taxon>
        <taxon>Lamiales</taxon>
        <taxon>Oleaceae</taxon>
        <taxon>Oleeae</taxon>
        <taxon>Olea</taxon>
    </lineage>
</organism>
<evidence type="ECO:0000259" key="4">
    <source>
        <dbReference type="Pfam" id="PF00382"/>
    </source>
</evidence>
<dbReference type="FunFam" id="1.10.472.10:FF:000045">
    <property type="entry name" value="Transcription initiation factor IIB"/>
    <property type="match status" value="1"/>
</dbReference>
<dbReference type="GO" id="GO:0097550">
    <property type="term" value="C:transcription preinitiation complex"/>
    <property type="evidence" value="ECO:0007669"/>
    <property type="project" value="TreeGrafter"/>
</dbReference>
<feature type="compositionally biased region" description="Basic and acidic residues" evidence="3">
    <location>
        <begin position="97"/>
        <end position="123"/>
    </location>
</feature>
<comment type="caution">
    <text evidence="5">The sequence shown here is derived from an EMBL/GenBank/DDBJ whole genome shotgun (WGS) entry which is preliminary data.</text>
</comment>
<evidence type="ECO:0000313" key="5">
    <source>
        <dbReference type="EMBL" id="CAA3021977.1"/>
    </source>
</evidence>
<dbReference type="OrthoDB" id="1734075at2759"/>
<sequence>MNRCFCTRRNPISIFAATIYLVCQLEDKRKTQTKICKVIGLTEVTLREIYKELLENWDDLLPSNYNPVVPPEKAFPMATIPSGRSLTSRNDLVEVPSSDKDKHSEVKYTKYKTGEEKRVDTDARGASSSPSSVHFPNPLALAAGVIPWPCQPPTTSSHSHPIQFVQEAKGASNVVDKGSSKQIANDKASPNQTYHPPMDGSIRSTSSSWDDLSSNFDRSNSSLNFS</sequence>
<proteinExistence type="predicted"/>
<dbReference type="PANTHER" id="PTHR11618">
    <property type="entry name" value="TRANSCRIPTION INITIATION FACTOR IIB-RELATED"/>
    <property type="match status" value="1"/>
</dbReference>
<dbReference type="Gramene" id="OE9A060058T1">
    <property type="protein sequence ID" value="OE9A060058C1"/>
    <property type="gene ID" value="OE9A060058"/>
</dbReference>
<dbReference type="InterPro" id="IPR000812">
    <property type="entry name" value="TFIIB"/>
</dbReference>
<dbReference type="AlphaFoldDB" id="A0A8S0UZD4"/>
<keyword evidence="6" id="KW-1185">Reference proteome</keyword>
<evidence type="ECO:0000313" key="6">
    <source>
        <dbReference type="Proteomes" id="UP000594638"/>
    </source>
</evidence>
<reference evidence="5 6" key="1">
    <citation type="submission" date="2019-12" db="EMBL/GenBank/DDBJ databases">
        <authorList>
            <person name="Alioto T."/>
            <person name="Alioto T."/>
            <person name="Gomez Garrido J."/>
        </authorList>
    </citation>
    <scope>NUCLEOTIDE SEQUENCE [LARGE SCALE GENOMIC DNA]</scope>
</reference>
<keyword evidence="1" id="KW-0805">Transcription regulation</keyword>
<feature type="region of interest" description="Disordered" evidence="3">
    <location>
        <begin position="169"/>
        <end position="226"/>
    </location>
</feature>
<keyword evidence="2" id="KW-0804">Transcription</keyword>
<dbReference type="EMBL" id="CACTIH010009062">
    <property type="protein sequence ID" value="CAA3021977.1"/>
    <property type="molecule type" value="Genomic_DNA"/>
</dbReference>
<dbReference type="Gene3D" id="1.10.472.10">
    <property type="entry name" value="Cyclin-like"/>
    <property type="match status" value="1"/>
</dbReference>
<dbReference type="GO" id="GO:0017025">
    <property type="term" value="F:TBP-class protein binding"/>
    <property type="evidence" value="ECO:0007669"/>
    <property type="project" value="InterPro"/>
</dbReference>
<evidence type="ECO:0000256" key="2">
    <source>
        <dbReference type="ARBA" id="ARBA00023163"/>
    </source>
</evidence>
<feature type="region of interest" description="Disordered" evidence="3">
    <location>
        <begin position="79"/>
        <end position="134"/>
    </location>
</feature>
<dbReference type="SUPFAM" id="SSF47954">
    <property type="entry name" value="Cyclin-like"/>
    <property type="match status" value="1"/>
</dbReference>
<dbReference type="PRINTS" id="PR00685">
    <property type="entry name" value="TIFACTORIIB"/>
</dbReference>
<protein>
    <submittedName>
        <fullName evidence="5">Plant-specific TFIIB-related 1</fullName>
    </submittedName>
</protein>
<dbReference type="Pfam" id="PF00382">
    <property type="entry name" value="TFIIB"/>
    <property type="match status" value="1"/>
</dbReference>
<accession>A0A8S0UZD4</accession>
<feature type="domain" description="Transcription factor TFIIB cyclin-like" evidence="4">
    <location>
        <begin position="9"/>
        <end position="55"/>
    </location>
</feature>
<gene>
    <name evidence="5" type="ORF">OLEA9_A060058</name>
</gene>
<feature type="compositionally biased region" description="Polar residues" evidence="3">
    <location>
        <begin position="180"/>
        <end position="194"/>
    </location>
</feature>
<feature type="compositionally biased region" description="Low complexity" evidence="3">
    <location>
        <begin position="199"/>
        <end position="217"/>
    </location>
</feature>
<dbReference type="GO" id="GO:0070897">
    <property type="term" value="P:transcription preinitiation complex assembly"/>
    <property type="evidence" value="ECO:0007669"/>
    <property type="project" value="InterPro"/>
</dbReference>
<evidence type="ECO:0000256" key="3">
    <source>
        <dbReference type="SAM" id="MobiDB-lite"/>
    </source>
</evidence>
<dbReference type="InterPro" id="IPR013150">
    <property type="entry name" value="TFIIB_cyclin"/>
</dbReference>
<dbReference type="InterPro" id="IPR036915">
    <property type="entry name" value="Cyclin-like_sf"/>
</dbReference>
<evidence type="ECO:0000256" key="1">
    <source>
        <dbReference type="ARBA" id="ARBA00023015"/>
    </source>
</evidence>
<dbReference type="Proteomes" id="UP000594638">
    <property type="component" value="Unassembled WGS sequence"/>
</dbReference>